<evidence type="ECO:0000313" key="3">
    <source>
        <dbReference type="Proteomes" id="UP000198211"/>
    </source>
</evidence>
<dbReference type="EMBL" id="NBNE01014727">
    <property type="protein sequence ID" value="OWY94214.1"/>
    <property type="molecule type" value="Genomic_DNA"/>
</dbReference>
<protein>
    <recommendedName>
        <fullName evidence="1">ZSWIM1/3 RNaseH-like domain-containing protein</fullName>
    </recommendedName>
</protein>
<accession>A0A225UM58</accession>
<evidence type="ECO:0000313" key="2">
    <source>
        <dbReference type="EMBL" id="OWY94214.1"/>
    </source>
</evidence>
<name>A0A225UM58_9STRA</name>
<dbReference type="PANTHER" id="PTHR31569:SF4">
    <property type="entry name" value="SWIM-TYPE DOMAIN-CONTAINING PROTEIN"/>
    <property type="match status" value="1"/>
</dbReference>
<dbReference type="InterPro" id="IPR052579">
    <property type="entry name" value="Zinc_finger_SWIM"/>
</dbReference>
<sequence>MCLLERDVTPQQARNIVHRMQSKRSAEESLQAMLNDVVHDNGDFLLLQNQLQITVDIAIQTEHQKLCFQKWGDCLVLDPRHKQLGVPFRYATPKTTLSTNANLLSRLLLEDRYPRHRFYGCRRKSFNDETCFGVFQVKKATWKQIQTIVIDNDFVEWSVLEECFPDTTLIARLNFNLNMAQRDALEELFMKMLKSYTESAFDENYADFSDYCENEAPEVLAYFKRNWKKCTDMWTCFGRGRYFSAGNTTMNRIEANWS</sequence>
<comment type="caution">
    <text evidence="2">The sequence shown here is derived from an EMBL/GenBank/DDBJ whole genome shotgun (WGS) entry which is preliminary data.</text>
</comment>
<proteinExistence type="predicted"/>
<evidence type="ECO:0000259" key="1">
    <source>
        <dbReference type="Pfam" id="PF21056"/>
    </source>
</evidence>
<keyword evidence="3" id="KW-1185">Reference proteome</keyword>
<dbReference type="AlphaFoldDB" id="A0A225UM58"/>
<dbReference type="Proteomes" id="UP000198211">
    <property type="component" value="Unassembled WGS sequence"/>
</dbReference>
<dbReference type="OrthoDB" id="166650at2759"/>
<dbReference type="InterPro" id="IPR048324">
    <property type="entry name" value="ZSWIM1-3_RNaseH-like"/>
</dbReference>
<reference evidence="3" key="1">
    <citation type="submission" date="2017-03" db="EMBL/GenBank/DDBJ databases">
        <title>Phytopthora megakarya and P. palmivora, two closely related causual agents of cacao black pod achieved similar genome size and gene model numbers by different mechanisms.</title>
        <authorList>
            <person name="Ali S."/>
            <person name="Shao J."/>
            <person name="Larry D.J."/>
            <person name="Kronmiller B."/>
            <person name="Shen D."/>
            <person name="Strem M.D."/>
            <person name="Melnick R.L."/>
            <person name="Guiltinan M.J."/>
            <person name="Tyler B.M."/>
            <person name="Meinhardt L.W."/>
            <person name="Bailey B.A."/>
        </authorList>
    </citation>
    <scope>NUCLEOTIDE SEQUENCE [LARGE SCALE GENOMIC DNA]</scope>
    <source>
        <strain evidence="3">zdho120</strain>
    </source>
</reference>
<dbReference type="Pfam" id="PF21056">
    <property type="entry name" value="ZSWIM1-3_RNaseH-like"/>
    <property type="match status" value="1"/>
</dbReference>
<organism evidence="2 3">
    <name type="scientific">Phytophthora megakarya</name>
    <dbReference type="NCBI Taxonomy" id="4795"/>
    <lineage>
        <taxon>Eukaryota</taxon>
        <taxon>Sar</taxon>
        <taxon>Stramenopiles</taxon>
        <taxon>Oomycota</taxon>
        <taxon>Peronosporomycetes</taxon>
        <taxon>Peronosporales</taxon>
        <taxon>Peronosporaceae</taxon>
        <taxon>Phytophthora</taxon>
    </lineage>
</organism>
<dbReference type="PANTHER" id="PTHR31569">
    <property type="entry name" value="SWIM-TYPE DOMAIN-CONTAINING PROTEIN"/>
    <property type="match status" value="1"/>
</dbReference>
<gene>
    <name evidence="2" type="ORF">PHMEG_00036123</name>
</gene>
<feature type="domain" description="ZSWIM1/3 RNaseH-like" evidence="1">
    <location>
        <begin position="129"/>
        <end position="169"/>
    </location>
</feature>